<name>A0A9P3ULN3_LYOSH</name>
<dbReference type="PROSITE" id="PS50050">
    <property type="entry name" value="TNFR_NGFR_2"/>
    <property type="match status" value="1"/>
</dbReference>
<sequence>MFSSFLAIPITLGTTVFAQSSSPSVVCVAGQCLQGFTNTTIGAKLTAQGAPSIQLLPGQYTSTTNPQLLHNLLTSSSASYTPSAGFANATSSTSLPLNLALEPGLAIYSEKLYGGQTGFSELPSAPSINSSTPLTASSLAIASNVWVAVSSGANDRVILWDAIPDMAQLPAGTLKSLNLLEMQSSACSPACSGNGVCSAAGVCTCPSGFTGSACESCASGFFGPTCQQCPSDCAQCDDGISGSGRCLKPVVANAPSKCNCLNGQCGSDGQCTCNAGWTKADNGTECAKCAPGFFLTSTGDCQVCQLGCTQCADGTGTCIACKSGFTQDANDKTKCNAVQSATSAGTPCPDGSFANGATCSLCSPSCKTCTGPTSNDCVICAAGQYSFNGNCVGTNSDGVCQGSNLIADNVKHECDTCGAKCTSCKIPNFNGASTVNQLQCTGCLPGFVLSQGKCVESCPAGTFLSPQDNLTCTPCDSSCSTCSGAANFCLTCAGNQLASNGKCLHGTLIQPVLTLPPGPPGALKRKVPPNLQPVAILRSNLLHMPILRLQLCKLFRTWTQQLSSMFELEPGAPCRFVPTTTGSGAPALPSITGISNPTTINTRRPLAWWEILLMTLGCAFIFLMFVWCWRRRARKQRAKRTARFASAKQLDRKMDWRGRLVRFGERLFGHTPRQPILLPTHTRDTGEIKLQKLREAERRDSDLEQFIDSYAYSKAESRHSQAPSTLPALDEHQAPFKARRKPPPSISSGLSGPSLYSQLTGKPRQMPEPRQPVRKDLLSARSSTSTLSSLLSIRAQEPNRVPAPAVSPTEAENPESAYYDDRIRVFLIRLSVQTWDCSSISAHLGLLQQLSRVCASLAMLVERASYSWAYSEDIPGSRCGPEDGPWPRPYQVLTEPELWRELRILAKPQTTVFDARRGWRADSINFQPSPTTKTQDRYIVTQLDIGGRMWTLTGVFDGHLGDVTVEHVAFHLPIIIRDFLRNALADDPSAMSGPALIADLFSRSIVAFDDAIANDVLELFGGLEGLDNFSDAEIRNIINDQHKGGANWKKARLCMYGTTALVALVDPDHQNLWVANLGDCQALMVSPNEDGDDWTVERLTTDHNGDNDAEVERVRRAHPGEPECVIDRRVLGALAPFRCLGDIPFKQPPAFTRRILYNLFPGFHNTSPWEEFLVRNRTPPYITAQPEVTHRRLDDPEHTRALAPRFLILSSDGFADLCTGEGQQRIVASWARSIVEQPFAAGGGAGGGGSARDGSCNMALRLLRRALGDDRYSVSRVLTLDMDVAWIDDTAIVVQTL</sequence>
<feature type="domain" description="TNFR-Cys" evidence="8">
    <location>
        <begin position="347"/>
        <end position="400"/>
    </location>
</feature>
<dbReference type="CDD" id="cd00055">
    <property type="entry name" value="EGF_Lam"/>
    <property type="match status" value="1"/>
</dbReference>
<dbReference type="SMART" id="SM00180">
    <property type="entry name" value="EGF_Lam"/>
    <property type="match status" value="2"/>
</dbReference>
<dbReference type="InterPro" id="IPR001368">
    <property type="entry name" value="TNFR/NGFR_Cys_rich_reg"/>
</dbReference>
<keyword evidence="6" id="KW-0732">Signal</keyword>
<dbReference type="SMART" id="SM00181">
    <property type="entry name" value="EGF"/>
    <property type="match status" value="5"/>
</dbReference>
<evidence type="ECO:0000259" key="9">
    <source>
        <dbReference type="PROSITE" id="PS51746"/>
    </source>
</evidence>
<dbReference type="InterPro" id="IPR001932">
    <property type="entry name" value="PPM-type_phosphatase-like_dom"/>
</dbReference>
<dbReference type="InterPro" id="IPR000742">
    <property type="entry name" value="EGF"/>
</dbReference>
<evidence type="ECO:0000256" key="2">
    <source>
        <dbReference type="PROSITE-ProRule" id="PRU00076"/>
    </source>
</evidence>
<evidence type="ECO:0000256" key="5">
    <source>
        <dbReference type="SAM" id="Phobius"/>
    </source>
</evidence>
<evidence type="ECO:0000259" key="8">
    <source>
        <dbReference type="PROSITE" id="PS50050"/>
    </source>
</evidence>
<dbReference type="Pfam" id="PF23106">
    <property type="entry name" value="EGF_Teneurin"/>
    <property type="match status" value="1"/>
</dbReference>
<dbReference type="Gene3D" id="2.10.220.10">
    <property type="entry name" value="Hormone Receptor, Insulin-like Growth Factor Receptor 1, Chain A, domain 2"/>
    <property type="match status" value="2"/>
</dbReference>
<dbReference type="PANTHER" id="PTHR13832:SF792">
    <property type="entry name" value="GM14286P"/>
    <property type="match status" value="1"/>
</dbReference>
<evidence type="ECO:0000256" key="1">
    <source>
        <dbReference type="ARBA" id="ARBA00022536"/>
    </source>
</evidence>
<dbReference type="InterPro" id="IPR006212">
    <property type="entry name" value="Furin_repeat"/>
</dbReference>
<dbReference type="PROSITE" id="PS50026">
    <property type="entry name" value="EGF_3"/>
    <property type="match status" value="1"/>
</dbReference>
<proteinExistence type="predicted"/>
<feature type="compositionally biased region" description="Low complexity" evidence="4">
    <location>
        <begin position="779"/>
        <end position="795"/>
    </location>
</feature>
<protein>
    <submittedName>
        <fullName evidence="10">EGF domain, unclasssified subfamily protein</fullName>
    </submittedName>
</protein>
<evidence type="ECO:0000256" key="6">
    <source>
        <dbReference type="SAM" id="SignalP"/>
    </source>
</evidence>
<dbReference type="InterPro" id="IPR002049">
    <property type="entry name" value="LE_dom"/>
</dbReference>
<feature type="domain" description="PPM-type phosphatase" evidence="9">
    <location>
        <begin position="918"/>
        <end position="1262"/>
    </location>
</feature>
<evidence type="ECO:0000256" key="4">
    <source>
        <dbReference type="SAM" id="MobiDB-lite"/>
    </source>
</evidence>
<dbReference type="OrthoDB" id="420076at2759"/>
<evidence type="ECO:0000313" key="11">
    <source>
        <dbReference type="Proteomes" id="UP001063166"/>
    </source>
</evidence>
<dbReference type="PROSITE" id="PS00022">
    <property type="entry name" value="EGF_1"/>
    <property type="match status" value="1"/>
</dbReference>
<dbReference type="EMBL" id="BRPK01000002">
    <property type="protein sequence ID" value="GLB35561.1"/>
    <property type="molecule type" value="Genomic_DNA"/>
</dbReference>
<dbReference type="CDD" id="cd00143">
    <property type="entry name" value="PP2Cc"/>
    <property type="match status" value="1"/>
</dbReference>
<dbReference type="PROSITE" id="PS01248">
    <property type="entry name" value="EGF_LAM_1"/>
    <property type="match status" value="1"/>
</dbReference>
<dbReference type="CDD" id="cd00064">
    <property type="entry name" value="FU"/>
    <property type="match status" value="3"/>
</dbReference>
<keyword evidence="1 2" id="KW-0245">EGF-like domain</keyword>
<dbReference type="SUPFAM" id="SSF57184">
    <property type="entry name" value="Growth factor receptor domain"/>
    <property type="match status" value="3"/>
</dbReference>
<keyword evidence="5" id="KW-1133">Transmembrane helix</keyword>
<keyword evidence="5" id="KW-0472">Membrane</keyword>
<dbReference type="InterPro" id="IPR015655">
    <property type="entry name" value="PP2C"/>
</dbReference>
<dbReference type="SMART" id="SM00261">
    <property type="entry name" value="FU"/>
    <property type="match status" value="5"/>
</dbReference>
<dbReference type="InterPro" id="IPR009030">
    <property type="entry name" value="Growth_fac_rcpt_cys_sf"/>
</dbReference>
<feature type="repeat" description="TNFR-Cys" evidence="3">
    <location>
        <begin position="347"/>
        <end position="400"/>
    </location>
</feature>
<feature type="compositionally biased region" description="Basic and acidic residues" evidence="4">
    <location>
        <begin position="765"/>
        <end position="778"/>
    </location>
</feature>
<feature type="disulfide bond" evidence="2">
    <location>
        <begin position="187"/>
        <end position="197"/>
    </location>
</feature>
<evidence type="ECO:0000259" key="7">
    <source>
        <dbReference type="PROSITE" id="PS50026"/>
    </source>
</evidence>
<feature type="disulfide bond" evidence="2">
    <location>
        <begin position="205"/>
        <end position="214"/>
    </location>
</feature>
<keyword evidence="2" id="KW-1015">Disulfide bond</keyword>
<dbReference type="SUPFAM" id="SSF81606">
    <property type="entry name" value="PP2C-like"/>
    <property type="match status" value="1"/>
</dbReference>
<reference evidence="10" key="1">
    <citation type="submission" date="2022-07" db="EMBL/GenBank/DDBJ databases">
        <title>The genome of Lyophyllum shimeji provides insight into the initial evolution of ectomycorrhizal fungal genome.</title>
        <authorList>
            <person name="Kobayashi Y."/>
            <person name="Shibata T."/>
            <person name="Hirakawa H."/>
            <person name="Shigenobu S."/>
            <person name="Nishiyama T."/>
            <person name="Yamada A."/>
            <person name="Hasebe M."/>
            <person name="Kawaguchi M."/>
        </authorList>
    </citation>
    <scope>NUCLEOTIDE SEQUENCE</scope>
    <source>
        <strain evidence="10">AT787</strain>
    </source>
</reference>
<dbReference type="Gene3D" id="3.60.40.10">
    <property type="entry name" value="PPM-type phosphatase domain"/>
    <property type="match status" value="1"/>
</dbReference>
<dbReference type="Proteomes" id="UP001063166">
    <property type="component" value="Unassembled WGS sequence"/>
</dbReference>
<keyword evidence="11" id="KW-1185">Reference proteome</keyword>
<dbReference type="Gene3D" id="2.10.25.10">
    <property type="entry name" value="Laminin"/>
    <property type="match status" value="1"/>
</dbReference>
<dbReference type="InterPro" id="IPR036457">
    <property type="entry name" value="PPM-type-like_dom_sf"/>
</dbReference>
<feature type="chain" id="PRO_5040499939" evidence="6">
    <location>
        <begin position="19"/>
        <end position="1297"/>
    </location>
</feature>
<organism evidence="10 11">
    <name type="scientific">Lyophyllum shimeji</name>
    <name type="common">Hon-shimeji</name>
    <name type="synonym">Tricholoma shimeji</name>
    <dbReference type="NCBI Taxonomy" id="47721"/>
    <lineage>
        <taxon>Eukaryota</taxon>
        <taxon>Fungi</taxon>
        <taxon>Dikarya</taxon>
        <taxon>Basidiomycota</taxon>
        <taxon>Agaricomycotina</taxon>
        <taxon>Agaricomycetes</taxon>
        <taxon>Agaricomycetidae</taxon>
        <taxon>Agaricales</taxon>
        <taxon>Tricholomatineae</taxon>
        <taxon>Lyophyllaceae</taxon>
        <taxon>Lyophyllum</taxon>
    </lineage>
</organism>
<dbReference type="Pfam" id="PF00481">
    <property type="entry name" value="PP2C"/>
    <property type="match status" value="1"/>
</dbReference>
<evidence type="ECO:0000313" key="10">
    <source>
        <dbReference type="EMBL" id="GLB35561.1"/>
    </source>
</evidence>
<feature type="domain" description="EGF-like" evidence="7">
    <location>
        <begin position="183"/>
        <end position="215"/>
    </location>
</feature>
<dbReference type="GO" id="GO:0004722">
    <property type="term" value="F:protein serine/threonine phosphatase activity"/>
    <property type="evidence" value="ECO:0007669"/>
    <property type="project" value="InterPro"/>
</dbReference>
<dbReference type="SMART" id="SM00332">
    <property type="entry name" value="PP2Cc"/>
    <property type="match status" value="1"/>
</dbReference>
<accession>A0A9P3ULN3</accession>
<dbReference type="PANTHER" id="PTHR13832">
    <property type="entry name" value="PROTEIN PHOSPHATASE 2C"/>
    <property type="match status" value="1"/>
</dbReference>
<comment type="caution">
    <text evidence="10">The sequence shown here is derived from an EMBL/GenBank/DDBJ whole genome shotgun (WGS) entry which is preliminary data.</text>
</comment>
<feature type="transmembrane region" description="Helical" evidence="5">
    <location>
        <begin position="606"/>
        <end position="629"/>
    </location>
</feature>
<feature type="signal peptide" evidence="6">
    <location>
        <begin position="1"/>
        <end position="18"/>
    </location>
</feature>
<comment type="caution">
    <text evidence="2">Lacks conserved residue(s) required for the propagation of feature annotation.</text>
</comment>
<keyword evidence="5" id="KW-0812">Transmembrane</keyword>
<evidence type="ECO:0000256" key="3">
    <source>
        <dbReference type="PROSITE-ProRule" id="PRU00206"/>
    </source>
</evidence>
<dbReference type="PROSITE" id="PS51746">
    <property type="entry name" value="PPM_2"/>
    <property type="match status" value="1"/>
</dbReference>
<gene>
    <name evidence="10" type="ORF">LshimejAT787_0211260</name>
</gene>
<feature type="compositionally biased region" description="Low complexity" evidence="4">
    <location>
        <begin position="746"/>
        <end position="757"/>
    </location>
</feature>
<feature type="region of interest" description="Disordered" evidence="4">
    <location>
        <begin position="735"/>
        <end position="812"/>
    </location>
</feature>